<dbReference type="AlphaFoldDB" id="A0A267MR61"/>
<keyword evidence="2" id="KW-0472">Membrane</keyword>
<feature type="domain" description="Putative zinc-finger" evidence="3">
    <location>
        <begin position="3"/>
        <end position="37"/>
    </location>
</feature>
<feature type="transmembrane region" description="Helical" evidence="2">
    <location>
        <begin position="405"/>
        <end position="422"/>
    </location>
</feature>
<evidence type="ECO:0000259" key="4">
    <source>
        <dbReference type="Pfam" id="PF14257"/>
    </source>
</evidence>
<feature type="coiled-coil region" evidence="1">
    <location>
        <begin position="321"/>
        <end position="348"/>
    </location>
</feature>
<evidence type="ECO:0000259" key="3">
    <source>
        <dbReference type="Pfam" id="PF13490"/>
    </source>
</evidence>
<organism evidence="5 6">
    <name type="scientific">Anaeromicrobium sediminis</name>
    <dbReference type="NCBI Taxonomy" id="1478221"/>
    <lineage>
        <taxon>Bacteria</taxon>
        <taxon>Bacillati</taxon>
        <taxon>Bacillota</taxon>
        <taxon>Clostridia</taxon>
        <taxon>Peptostreptococcales</taxon>
        <taxon>Thermotaleaceae</taxon>
        <taxon>Anaeromicrobium</taxon>
    </lineage>
</organism>
<feature type="transmembrane region" description="Helical" evidence="2">
    <location>
        <begin position="98"/>
        <end position="116"/>
    </location>
</feature>
<dbReference type="OrthoDB" id="9808253at2"/>
<dbReference type="InterPro" id="IPR025645">
    <property type="entry name" value="DUF4349"/>
</dbReference>
<sequence>MKCVEFEEMISLYIDNMLDEKHNEEVRKHMDVCVECRELYEALLFNVNMCEELPMVELPENFHVELHEKLIQAKEEIDFEPIKESKVIKLRDKFKRRWKVYSSVAALFIVLLGSMANMGSLDKMEMDEESAKLAPAEMSMDMADSAPNMALKIENDASNWDGNGVAEFSVEKAEMKTEERAVGVKNYGLSAKSESRVNKVAIDNQKIIKNTHMNISVSDFNNAYDNLNKKTRDLMGYMEFSNIYDIHNNLKAGSFTIRIPKANSEEMIEFTKTLGKVNNIESNAQNVTAQYYDTENRVKNLKVQEDRLRSIMEKATKVEDILQIERELNRVRMEIDSLEGRIKNWDNLVEYTTLSLEVREMKNKENKIEPIDKSIGQRAKEGFISSINNIVNKIEYLLVKVISNIPNLVLVGTVLGGVYLLYKRFKK</sequence>
<comment type="caution">
    <text evidence="5">The sequence shown here is derived from an EMBL/GenBank/DDBJ whole genome shotgun (WGS) entry which is preliminary data.</text>
</comment>
<evidence type="ECO:0000313" key="5">
    <source>
        <dbReference type="EMBL" id="PAB61398.1"/>
    </source>
</evidence>
<keyword evidence="6" id="KW-1185">Reference proteome</keyword>
<keyword evidence="2" id="KW-0812">Transmembrane</keyword>
<dbReference type="Pfam" id="PF13490">
    <property type="entry name" value="zf-HC2"/>
    <property type="match status" value="1"/>
</dbReference>
<keyword evidence="1" id="KW-0175">Coiled coil</keyword>
<keyword evidence="2" id="KW-1133">Transmembrane helix</keyword>
<dbReference type="RefSeq" id="WP_095130775.1">
    <property type="nucleotide sequence ID" value="NZ_NIBG01000001.1"/>
</dbReference>
<accession>A0A267MR61</accession>
<evidence type="ECO:0000256" key="2">
    <source>
        <dbReference type="SAM" id="Phobius"/>
    </source>
</evidence>
<dbReference type="InterPro" id="IPR027383">
    <property type="entry name" value="Znf_put"/>
</dbReference>
<reference evidence="5 6" key="1">
    <citation type="submission" date="2017-06" db="EMBL/GenBank/DDBJ databases">
        <title>Draft genome sequence of anaerobic fermentative bacterium Anaeromicrobium sediminis DY2726D isolated from West Pacific Ocean sediments.</title>
        <authorList>
            <person name="Zeng X."/>
        </authorList>
    </citation>
    <scope>NUCLEOTIDE SEQUENCE [LARGE SCALE GENOMIC DNA]</scope>
    <source>
        <strain evidence="5 6">DY2726D</strain>
    </source>
</reference>
<feature type="domain" description="DUF4349" evidence="4">
    <location>
        <begin position="205"/>
        <end position="419"/>
    </location>
</feature>
<protein>
    <submittedName>
        <fullName evidence="5">Uncharacterized protein</fullName>
    </submittedName>
</protein>
<dbReference type="EMBL" id="NIBG01000001">
    <property type="protein sequence ID" value="PAB61398.1"/>
    <property type="molecule type" value="Genomic_DNA"/>
</dbReference>
<evidence type="ECO:0000256" key="1">
    <source>
        <dbReference type="SAM" id="Coils"/>
    </source>
</evidence>
<proteinExistence type="predicted"/>
<dbReference type="Pfam" id="PF14257">
    <property type="entry name" value="DUF4349"/>
    <property type="match status" value="1"/>
</dbReference>
<gene>
    <name evidence="5" type="ORF">CCE28_02935</name>
</gene>
<name>A0A267MR61_9FIRM</name>
<dbReference type="Proteomes" id="UP000216024">
    <property type="component" value="Unassembled WGS sequence"/>
</dbReference>
<evidence type="ECO:0000313" key="6">
    <source>
        <dbReference type="Proteomes" id="UP000216024"/>
    </source>
</evidence>